<protein>
    <recommendedName>
        <fullName evidence="3">Macro domain-containing protein</fullName>
    </recommendedName>
</protein>
<dbReference type="EMBL" id="METP01000065">
    <property type="protein sequence ID" value="OGC02998.1"/>
    <property type="molecule type" value="Genomic_DNA"/>
</dbReference>
<dbReference type="InterPro" id="IPR043472">
    <property type="entry name" value="Macro_dom-like"/>
</dbReference>
<evidence type="ECO:0008006" key="3">
    <source>
        <dbReference type="Google" id="ProtNLM"/>
    </source>
</evidence>
<reference evidence="1 2" key="1">
    <citation type="journal article" date="2016" name="Nat. Commun.">
        <title>Thousands of microbial genomes shed light on interconnected biogeochemical processes in an aquifer system.</title>
        <authorList>
            <person name="Anantharaman K."/>
            <person name="Brown C.T."/>
            <person name="Hug L.A."/>
            <person name="Sharon I."/>
            <person name="Castelle C.J."/>
            <person name="Probst A.J."/>
            <person name="Thomas B.C."/>
            <person name="Singh A."/>
            <person name="Wilkins M.J."/>
            <person name="Karaoz U."/>
            <person name="Brodie E.L."/>
            <person name="Williams K.H."/>
            <person name="Hubbard S.S."/>
            <person name="Banfield J.F."/>
        </authorList>
    </citation>
    <scope>NUCLEOTIDE SEQUENCE [LARGE SCALE GENOMIC DNA]</scope>
</reference>
<dbReference type="SUPFAM" id="SSF52949">
    <property type="entry name" value="Macro domain-like"/>
    <property type="match status" value="1"/>
</dbReference>
<dbReference type="Gene3D" id="3.40.220.10">
    <property type="entry name" value="Leucine Aminopeptidase, subunit E, domain 1"/>
    <property type="match status" value="1"/>
</dbReference>
<evidence type="ECO:0000313" key="2">
    <source>
        <dbReference type="Proteomes" id="UP000176938"/>
    </source>
</evidence>
<name>A0A1F4R471_UNCSA</name>
<comment type="caution">
    <text evidence="1">The sequence shown here is derived from an EMBL/GenBank/DDBJ whole genome shotgun (WGS) entry which is preliminary data.</text>
</comment>
<proteinExistence type="predicted"/>
<accession>A0A1F4R471</accession>
<dbReference type="AlphaFoldDB" id="A0A1F4R471"/>
<gene>
    <name evidence="1" type="ORF">A3H38_04580</name>
</gene>
<sequence length="122" mass="14013">MYGTNLTIRDVFEQCVYNALVLAEGLTTGDLTEKRTVAFPALGTYGLKLVPTLDAKIMLSYILEFARTSRLSEIQILLDYPTLFNIFSRELHYLLHPDAARLPLSPQDQRVLIKYCSRYEHE</sequence>
<organism evidence="1 2">
    <name type="scientific">candidate division WOR-1 bacterium RIFCSPLOWO2_02_FULL_46_20</name>
    <dbReference type="NCBI Taxonomy" id="1802567"/>
    <lineage>
        <taxon>Bacteria</taxon>
        <taxon>Bacillati</taxon>
        <taxon>Saganbacteria</taxon>
    </lineage>
</organism>
<evidence type="ECO:0000313" key="1">
    <source>
        <dbReference type="EMBL" id="OGC02998.1"/>
    </source>
</evidence>
<dbReference type="Proteomes" id="UP000176938">
    <property type="component" value="Unassembled WGS sequence"/>
</dbReference>